<feature type="compositionally biased region" description="Low complexity" evidence="1">
    <location>
        <begin position="25"/>
        <end position="34"/>
    </location>
</feature>
<feature type="compositionally biased region" description="Basic residues" evidence="1">
    <location>
        <begin position="1"/>
        <end position="13"/>
    </location>
</feature>
<reference evidence="3 4" key="1">
    <citation type="journal article" date="2018" name="Sci. Rep.">
        <title>Comparative analysis of the Pocillopora damicornis genome highlights role of immune system in coral evolution.</title>
        <authorList>
            <person name="Cunning R."/>
            <person name="Bay R.A."/>
            <person name="Gillette P."/>
            <person name="Baker A.C."/>
            <person name="Traylor-Knowles N."/>
        </authorList>
    </citation>
    <scope>NUCLEOTIDE SEQUENCE [LARGE SCALE GENOMIC DNA]</scope>
    <source>
        <strain evidence="3">RSMAS</strain>
        <tissue evidence="3">Whole animal</tissue>
    </source>
</reference>
<feature type="compositionally biased region" description="Acidic residues" evidence="1">
    <location>
        <begin position="461"/>
        <end position="471"/>
    </location>
</feature>
<evidence type="ECO:0000256" key="1">
    <source>
        <dbReference type="SAM" id="MobiDB-lite"/>
    </source>
</evidence>
<dbReference type="GO" id="GO:0060271">
    <property type="term" value="P:cilium assembly"/>
    <property type="evidence" value="ECO:0007669"/>
    <property type="project" value="TreeGrafter"/>
</dbReference>
<feature type="domain" description="C2" evidence="2">
    <location>
        <begin position="836"/>
        <end position="976"/>
    </location>
</feature>
<dbReference type="Gene3D" id="2.60.40.150">
    <property type="entry name" value="C2 domain"/>
    <property type="match status" value="2"/>
</dbReference>
<protein>
    <recommendedName>
        <fullName evidence="2">C2 domain-containing protein</fullName>
    </recommendedName>
</protein>
<name>A0A3M6TAA4_POCDA</name>
<dbReference type="InterPro" id="IPR000008">
    <property type="entry name" value="C2_dom"/>
</dbReference>
<evidence type="ECO:0000313" key="4">
    <source>
        <dbReference type="Proteomes" id="UP000275408"/>
    </source>
</evidence>
<dbReference type="SUPFAM" id="SSF49562">
    <property type="entry name" value="C2 domain (Calcium/lipid-binding domain, CaLB)"/>
    <property type="match status" value="3"/>
</dbReference>
<dbReference type="Pfam" id="PF25339">
    <property type="entry name" value="C2_C2CD3_N"/>
    <property type="match status" value="1"/>
</dbReference>
<dbReference type="Proteomes" id="UP000275408">
    <property type="component" value="Unassembled WGS sequence"/>
</dbReference>
<feature type="compositionally biased region" description="Basic and acidic residues" evidence="1">
    <location>
        <begin position="287"/>
        <end position="303"/>
    </location>
</feature>
<dbReference type="STRING" id="46731.A0A3M6TAA4"/>
<feature type="compositionally biased region" description="Basic and acidic residues" evidence="1">
    <location>
        <begin position="2237"/>
        <end position="2249"/>
    </location>
</feature>
<feature type="region of interest" description="Disordered" evidence="1">
    <location>
        <begin position="1653"/>
        <end position="1672"/>
    </location>
</feature>
<evidence type="ECO:0000259" key="2">
    <source>
        <dbReference type="PROSITE" id="PS50004"/>
    </source>
</evidence>
<dbReference type="InterPro" id="IPR035892">
    <property type="entry name" value="C2_domain_sf"/>
</dbReference>
<dbReference type="InterPro" id="IPR057537">
    <property type="entry name" value="C2_C2CD3_N"/>
</dbReference>
<feature type="region of interest" description="Disordered" evidence="1">
    <location>
        <begin position="2207"/>
        <end position="2257"/>
    </location>
</feature>
<dbReference type="EMBL" id="RCHS01004020">
    <property type="protein sequence ID" value="RMX38330.1"/>
    <property type="molecule type" value="Genomic_DNA"/>
</dbReference>
<keyword evidence="4" id="KW-1185">Reference proteome</keyword>
<dbReference type="SMART" id="SM00239">
    <property type="entry name" value="C2"/>
    <property type="match status" value="3"/>
</dbReference>
<proteinExistence type="predicted"/>
<dbReference type="PROSITE" id="PS50004">
    <property type="entry name" value="C2"/>
    <property type="match status" value="2"/>
</dbReference>
<dbReference type="Pfam" id="PF00168">
    <property type="entry name" value="C2"/>
    <property type="match status" value="2"/>
</dbReference>
<comment type="caution">
    <text evidence="3">The sequence shown here is derived from an EMBL/GenBank/DDBJ whole genome shotgun (WGS) entry which is preliminary data.</text>
</comment>
<gene>
    <name evidence="3" type="ORF">pdam_00005525</name>
</gene>
<feature type="domain" description="C2" evidence="2">
    <location>
        <begin position="1689"/>
        <end position="1832"/>
    </location>
</feature>
<feature type="region of interest" description="Disordered" evidence="1">
    <location>
        <begin position="1"/>
        <end position="40"/>
    </location>
</feature>
<evidence type="ECO:0000313" key="3">
    <source>
        <dbReference type="EMBL" id="RMX38330.1"/>
    </source>
</evidence>
<dbReference type="GO" id="GO:0005815">
    <property type="term" value="C:microtubule organizing center"/>
    <property type="evidence" value="ECO:0007669"/>
    <property type="project" value="TreeGrafter"/>
</dbReference>
<feature type="compositionally biased region" description="Basic and acidic residues" evidence="1">
    <location>
        <begin position="503"/>
        <end position="516"/>
    </location>
</feature>
<organism evidence="3 4">
    <name type="scientific">Pocillopora damicornis</name>
    <name type="common">Cauliflower coral</name>
    <name type="synonym">Millepora damicornis</name>
    <dbReference type="NCBI Taxonomy" id="46731"/>
    <lineage>
        <taxon>Eukaryota</taxon>
        <taxon>Metazoa</taxon>
        <taxon>Cnidaria</taxon>
        <taxon>Anthozoa</taxon>
        <taxon>Hexacorallia</taxon>
        <taxon>Scleractinia</taxon>
        <taxon>Astrocoeniina</taxon>
        <taxon>Pocilloporidae</taxon>
        <taxon>Pocillopora</taxon>
    </lineage>
</organism>
<feature type="compositionally biased region" description="Basic and acidic residues" evidence="1">
    <location>
        <begin position="1661"/>
        <end position="1672"/>
    </location>
</feature>
<feature type="compositionally biased region" description="Basic and acidic residues" evidence="1">
    <location>
        <begin position="533"/>
        <end position="549"/>
    </location>
</feature>
<sequence length="2408" mass="267843">MINSKRKAGKKTKTSSNSTKKEQGSVSSTPTSTVSDHDRIPVVTSLPPAVDGHLRCFLRVSVPRIHWIVQKYPTDVQVRLRWWGEDGDGVLLRPLDDKADEQTKNYTRLTCVRYAVCSGPRQFSAYLNDMGALIFEVVHGPSLIVLGRVRLVDVSTLSASTPIQGFFNVMSTTLPSEKLAILYITLRFESTSAAYSQLSSSLVPTVDMEIDAQRQAIDESDAKPTPPPSLLNPVEPIPHPRQWAEDMDLFMPPAVPAKGVKFALTSPERLEYTAEQSLISTSRTGKKQSDDLGTKVRSKELTKSSEPLHIAHRGQNESSDLIGVLLHRGEKLREAMVMSADEANNEDEAGGASVVFDRNAPSGKLLKEILTSTEIKHGLVKSGGEEDSVIESVFLHNNKAVDLLLGEDEKLYLDESLNSSPDSSIVSEPGDPLHDDTLLKDLFYTNPIVQSDTDSDNTVVTDEDNYDDGSVDDDKSVQNPLQEDQFEKVLSEAISKKRSPKTASRDISTRIGKEVNHVQNPGGNDELPSLGYLDKKQSSADDASEDSRGRSLGSVCLCNFSYDGQDSVLCMSSDSFTSAPLHGKPPRIDPDAFIENLGPEKLTALGRVDAARVMVDSLQIANETIKPGTFFVEYNFPTSTPTRGQDQDITMATELTRIASKRIQDRVVLFGHRSVFPLLFNSVVIDYWWRLPLTFRLYFRESRQRKPVVIGVATFPLKTVLQSNTLSSSALLQIKFGLHSKEKESSYSWSSLQDFSESCGPLLVKVELMADGKKVHLKTNMKRKPPLPTTTTLTTTEHMHTARPAYTVVKNVGKVSDVEPLEMKEILKTSSKRSLKDGNLEDGIQYDRDPLTLYSLLWIPEGKQLTQQGYRVNQDTLTGLVVKNNLYLMCRTFWCEEVSKSRVCWGESNPSFGFKQVAPVLLTSSLLQRVCNNFMVIEVWNRIGPQDQGDKLLGLVKLPIHQLYLSYRDHKITKTLLKSKLGWNAEVPYIFQYPVIAVDEWCPVTNPFSHTHHGQLRVVLAMGSENQIGAILSMKCGGEVPFGMEPRSDHHLDLQRLRDGQESHSAQMSSNQELIEHQFEIVVEDVRGLSVFGSTVWGETDCFVQYHFPFQSQVEHESSLNSGIFDLQPHRTPTTLCLPDPVFHDAARHTFKLPCGFPVQKHLLAAFTGSKVAVPSVSGCGGASLPLAKLCAMVTMQKQGDTNIQTFSLPLAVLSGDEMDGMRQTRVQDTGLLDVTVKYKQVKVGLVTEIQKEDDSHVCLSLKVFRACGLQAAAVLHAKSNPSLSYPAEVGVNAYLVIQFPLGKKHKYVTRTVARTFSPEFSYNADILLLLLTPSGVNGRGNLSLAEQLEDSEVMFEVWHQMSRERRSDHLGASETEKNFGSQRDVLLGVARVPLVKLLAYNTGVKGWFPIHLPGEQDTHDASPHNEINKVVGGLELGISFSKTEDRDHIIHISRGLGWSPPPEVDCNEVWLDREEPSVNEHWMFCLKISSAWIPLSELKPFSASEKNTDKPKMKGYARYKLHNKAPIFSRMSSVKDCGDGKLICELKHSKEILLPASHSFSWHMREESLEIQLWLSIGRQTADTNSKKRDRLVGSAYVDMSSLLATNQRKHRQIGGLYPLFRSGASNLFGGCIHVQSFVKVGDISDHEPLSSAESIDASSLHEDQTTDSRTKIPYQDQVSSVEPMVQQQSNRQLTVTETSDETFMAHVIIEQALHLPTVPGTSDNRVMPNVYVSYQTLSSISPASTPVVVCSSSPRWEYQKLERITYSSIKLQDFQFKVWHTSEAQKGLDSKESESFEPKIDSSGEDRLIGSVSCDLSPLLAGMRQLIGWYNVNDFNGDCQGQIKVGISPVNPLSPPRSFTSSRKTHSQLPKQDATFITPVPKSHRANGFNYQTQGGNPLSSQLQGCSENEGFRMTTDGETEAVSSCSSSLLFSQLRHNMKELDILQQNLTVKLRSNPVSDDDSHNREDLWATLHPQCLFSGGDETVSFPLESSRTLRTENMTGSGNVLEGKLAEAVFKENCDEHMGLNGKHTTQVRIEGYILPSPKLTPELKQSSSFVDNEKTALRTVDNVLDSGATIPNYCELQEPSAKCREECLEHTSVLDSLPDEENQLSVAIDCWPPLKREPSLTDISGDFSVSGYVQDNTNDTRFADLKDSWLSSEEEENSGLSQAEKPGMLNVPSGLKSNRHTAGELERITVTNFQKTENKVSDRNDDHSSIFGDRDEQNMDVDVMSSEAERKQSVDDSIKSNDSGEDFTRLTSIESGDISAAGRKITSNHDNIKETFSIEHASNNSLTPNKMVIQDSLPRYPLSHCQTSAMLPNFFMPSEQLEESMRALRLGASNTSSHSKLLAYSQHTGNNQCTKENLTEKFAKRKQYYKDKKDERPPISHSEVDRIARIFKLNSGSL</sequence>
<feature type="region of interest" description="Disordered" evidence="1">
    <location>
        <begin position="281"/>
        <end position="306"/>
    </location>
</feature>
<dbReference type="PANTHER" id="PTHR21254:SF1">
    <property type="entry name" value="C2 DOMAIN-CONTAINING PROTEIN 3"/>
    <property type="match status" value="1"/>
</dbReference>
<accession>A0A3M6TAA4</accession>
<dbReference type="OrthoDB" id="79771at2759"/>
<dbReference type="CDD" id="cd00030">
    <property type="entry name" value="C2"/>
    <property type="match status" value="1"/>
</dbReference>
<feature type="region of interest" description="Disordered" evidence="1">
    <location>
        <begin position="450"/>
        <end position="550"/>
    </location>
</feature>
<feature type="compositionally biased region" description="Basic and acidic residues" evidence="1">
    <location>
        <begin position="2207"/>
        <end position="2227"/>
    </location>
</feature>
<dbReference type="PANTHER" id="PTHR21254">
    <property type="entry name" value="C2 DOMAIN-CONTAINING PROTEIN 3"/>
    <property type="match status" value="1"/>
</dbReference>